<evidence type="ECO:0000256" key="2">
    <source>
        <dbReference type="ARBA" id="ARBA00022771"/>
    </source>
</evidence>
<dbReference type="Gene3D" id="3.30.60.90">
    <property type="match status" value="1"/>
</dbReference>
<accession>A0A8V1A4I8</accession>
<evidence type="ECO:0000313" key="6">
    <source>
        <dbReference type="Ensembl" id="ENSGALP00010038959.1"/>
    </source>
</evidence>
<dbReference type="OrthoDB" id="10014385at2759"/>
<dbReference type="InterPro" id="IPR015154">
    <property type="entry name" value="EF-hand_dom_typ2"/>
</dbReference>
<evidence type="ECO:0000256" key="4">
    <source>
        <dbReference type="PROSITE-ProRule" id="PRU00228"/>
    </source>
</evidence>
<dbReference type="Pfam" id="PF00569">
    <property type="entry name" value="ZZ"/>
    <property type="match status" value="1"/>
</dbReference>
<dbReference type="GO" id="GO:0045202">
    <property type="term" value="C:synapse"/>
    <property type="evidence" value="ECO:0007669"/>
    <property type="project" value="GOC"/>
</dbReference>
<keyword evidence="1" id="KW-0479">Metal-binding</keyword>
<dbReference type="InterPro" id="IPR011992">
    <property type="entry name" value="EF-hand-dom_pair"/>
</dbReference>
<evidence type="ECO:0000259" key="5">
    <source>
        <dbReference type="PROSITE" id="PS50135"/>
    </source>
</evidence>
<evidence type="ECO:0000256" key="1">
    <source>
        <dbReference type="ARBA" id="ARBA00022723"/>
    </source>
</evidence>
<dbReference type="PROSITE" id="PS50135">
    <property type="entry name" value="ZF_ZZ_2"/>
    <property type="match status" value="1"/>
</dbReference>
<feature type="domain" description="ZZ-type" evidence="5">
    <location>
        <begin position="235"/>
        <end position="291"/>
    </location>
</feature>
<evidence type="ECO:0000313" key="7">
    <source>
        <dbReference type="Proteomes" id="UP000000539"/>
    </source>
</evidence>
<dbReference type="CDD" id="cd02334">
    <property type="entry name" value="ZZ_dystrophin"/>
    <property type="match status" value="1"/>
</dbReference>
<gene>
    <name evidence="6" type="primary">DYTN</name>
</gene>
<dbReference type="GO" id="GO:0005886">
    <property type="term" value="C:plasma membrane"/>
    <property type="evidence" value="ECO:0000318"/>
    <property type="project" value="GO_Central"/>
</dbReference>
<dbReference type="Ensembl" id="ENSGALT00010063113.1">
    <property type="protein sequence ID" value="ENSGALP00010038959.1"/>
    <property type="gene ID" value="ENSGALG00010025894.1"/>
</dbReference>
<reference evidence="6" key="3">
    <citation type="submission" date="2025-09" db="UniProtKB">
        <authorList>
            <consortium name="Ensembl"/>
        </authorList>
    </citation>
    <scope>IDENTIFICATION</scope>
    <source>
        <strain evidence="6">broiler</strain>
    </source>
</reference>
<dbReference type="PANTHER" id="PTHR12268:SF18">
    <property type="entry name" value="DYSTROTELIN"/>
    <property type="match status" value="1"/>
</dbReference>
<sequence>MELFLLGMSNTICSLKMNPDLQEAFNDIQSSVYRTALKLRSLQSLCQLDLIDVSLIQHVLSSEQKQREKQISLKVQQLSGMLKELFERARLEKPGQVDPRAAEFTLSLLEAMYDRSGTGHIKTRSAAAALIALSRDTLLAKYRAFFEFYAVPDGKKALITRSALRGLLTDLNQIPAAVGEGCTSSCVEIATHSCFHGVLKSGIVEEKFLSWLRSGPTLLQWLPTCYRLSATEMVSHRVRCRVCKTFPITGLRYRCLKCLNFDLCQVCFFTGRHSKPHKSSHPVVEHCVQMSAKANAKHFLCTVRNNLFQDCCRRKEAQGGKVLEITEERHFPTHKNILPPAELSASPFLRRENLSLPVNNPILESPKFTSKNRTVLHKNDNNSKILEQGKTKIQAISSFEADVLKMHGSIKSIHNKSRYMKKQLNKWKHKMQFLHNCQEDKSFKIEAKLQSLRASHENLQMELCKMKQEVKTVLQSTAHPSFSLCQNMIPGDQHVLQESKMQGGLNPVQIKPISRTSSDWKALNHVNSANRIQALESSEAPATVDIMFSEDPVKSVTLQSDRVFMGQFKKIKDNHTYLPELMENYDSGTIRNTALTPAAIQVPSDKTEFCDEVELQQLVMKLMDALSLQAQPDQQSALKQHFFSTAERVCRSFSDLINHVTASLEVTENGIHLTAPLNY</sequence>
<dbReference type="InterPro" id="IPR015153">
    <property type="entry name" value="EF-hand_dom_typ1"/>
</dbReference>
<protein>
    <submittedName>
        <fullName evidence="6">Dystrotelin</fullName>
    </submittedName>
</protein>
<reference evidence="6" key="2">
    <citation type="submission" date="2025-08" db="UniProtKB">
        <authorList>
            <consortium name="Ensembl"/>
        </authorList>
    </citation>
    <scope>IDENTIFICATION</scope>
    <source>
        <strain evidence="6">broiler</strain>
    </source>
</reference>
<dbReference type="GO" id="GO:0008270">
    <property type="term" value="F:zinc ion binding"/>
    <property type="evidence" value="ECO:0007669"/>
    <property type="project" value="UniProtKB-KW"/>
</dbReference>
<keyword evidence="7" id="KW-1185">Reference proteome</keyword>
<name>A0A8V1A4I8_CHICK</name>
<reference evidence="6" key="1">
    <citation type="submission" date="2020-11" db="EMBL/GenBank/DDBJ databases">
        <title>Gallus gallus (Chicken) genome, bGalGal1, GRCg7b, maternal haplotype autosomes + Z &amp; W.</title>
        <authorList>
            <person name="Warren W."/>
            <person name="Formenti G."/>
            <person name="Fedrigo O."/>
            <person name="Haase B."/>
            <person name="Mountcastle J."/>
            <person name="Balacco J."/>
            <person name="Tracey A."/>
            <person name="Schneider V."/>
            <person name="Okimoto R."/>
            <person name="Cheng H."/>
            <person name="Hawken R."/>
            <person name="Howe K."/>
            <person name="Jarvis E.D."/>
        </authorList>
    </citation>
    <scope>NUCLEOTIDE SEQUENCE [LARGE SCALE GENOMIC DNA]</scope>
    <source>
        <strain evidence="6">Broiler</strain>
    </source>
</reference>
<dbReference type="SMART" id="SM00291">
    <property type="entry name" value="ZnF_ZZ"/>
    <property type="match status" value="1"/>
</dbReference>
<dbReference type="SUPFAM" id="SSF57850">
    <property type="entry name" value="RING/U-box"/>
    <property type="match status" value="1"/>
</dbReference>
<dbReference type="InterPro" id="IPR050774">
    <property type="entry name" value="KCMF1/Dystrophin"/>
</dbReference>
<dbReference type="GeneTree" id="ENSGT00940000162403"/>
<dbReference type="Proteomes" id="UP000000539">
    <property type="component" value="Chromosome 7"/>
</dbReference>
<dbReference type="Gene3D" id="1.10.238.10">
    <property type="entry name" value="EF-hand"/>
    <property type="match status" value="2"/>
</dbReference>
<organism evidence="6 7">
    <name type="scientific">Gallus gallus</name>
    <name type="common">Chicken</name>
    <dbReference type="NCBI Taxonomy" id="9031"/>
    <lineage>
        <taxon>Eukaryota</taxon>
        <taxon>Metazoa</taxon>
        <taxon>Chordata</taxon>
        <taxon>Craniata</taxon>
        <taxon>Vertebrata</taxon>
        <taxon>Euteleostomi</taxon>
        <taxon>Archelosauria</taxon>
        <taxon>Archosauria</taxon>
        <taxon>Dinosauria</taxon>
        <taxon>Saurischia</taxon>
        <taxon>Theropoda</taxon>
        <taxon>Coelurosauria</taxon>
        <taxon>Aves</taxon>
        <taxon>Neognathae</taxon>
        <taxon>Galloanserae</taxon>
        <taxon>Galliformes</taxon>
        <taxon>Phasianidae</taxon>
        <taxon>Phasianinae</taxon>
        <taxon>Gallus</taxon>
    </lineage>
</organism>
<dbReference type="InterPro" id="IPR043145">
    <property type="entry name" value="Znf_ZZ_sf"/>
</dbReference>
<dbReference type="SUPFAM" id="SSF47473">
    <property type="entry name" value="EF-hand"/>
    <property type="match status" value="2"/>
</dbReference>
<evidence type="ECO:0000256" key="3">
    <source>
        <dbReference type="ARBA" id="ARBA00022833"/>
    </source>
</evidence>
<dbReference type="FunCoup" id="A0A8V1A4I8">
    <property type="interactions" value="162"/>
</dbReference>
<dbReference type="Pfam" id="PF09068">
    <property type="entry name" value="EF-hand_2"/>
    <property type="match status" value="1"/>
</dbReference>
<dbReference type="PROSITE" id="PS01357">
    <property type="entry name" value="ZF_ZZ_1"/>
    <property type="match status" value="1"/>
</dbReference>
<dbReference type="PANTHER" id="PTHR12268">
    <property type="entry name" value="E3 UBIQUITIN-PROTEIN LIGASE KCMF1"/>
    <property type="match status" value="1"/>
</dbReference>
<dbReference type="GO" id="GO:0099536">
    <property type="term" value="P:synaptic signaling"/>
    <property type="evidence" value="ECO:0000318"/>
    <property type="project" value="GO_Central"/>
</dbReference>
<dbReference type="Pfam" id="PF09069">
    <property type="entry name" value="EF-hand_3"/>
    <property type="match status" value="1"/>
</dbReference>
<dbReference type="AlphaFoldDB" id="A0A8V1A4I8"/>
<dbReference type="InterPro" id="IPR000433">
    <property type="entry name" value="Znf_ZZ"/>
</dbReference>
<keyword evidence="2 4" id="KW-0863">Zinc-finger</keyword>
<proteinExistence type="predicted"/>
<keyword evidence="3" id="KW-0862">Zinc</keyword>